<comment type="subcellular location">
    <subcellularLocation>
        <location evidence="1">Membrane</location>
        <topology evidence="1">Multi-pass membrane protein</topology>
    </subcellularLocation>
</comment>
<evidence type="ECO:0000256" key="6">
    <source>
        <dbReference type="ARBA" id="ARBA00023136"/>
    </source>
</evidence>
<proteinExistence type="predicted"/>
<evidence type="ECO:0000259" key="9">
    <source>
        <dbReference type="Pfam" id="PF18916"/>
    </source>
</evidence>
<dbReference type="AlphaFoldDB" id="A0A1F4VBW7"/>
<feature type="transmembrane region" description="Helical" evidence="8">
    <location>
        <begin position="38"/>
        <end position="56"/>
    </location>
</feature>
<name>A0A1F4VBW7_UNCKA</name>
<dbReference type="EMBL" id="MEVC01000021">
    <property type="protein sequence ID" value="OGC54508.1"/>
    <property type="molecule type" value="Genomic_DNA"/>
</dbReference>
<keyword evidence="7" id="KW-0413">Isomerase</keyword>
<evidence type="ECO:0000256" key="2">
    <source>
        <dbReference type="ARBA" id="ARBA00004829"/>
    </source>
</evidence>
<keyword evidence="3 8" id="KW-0812">Transmembrane</keyword>
<evidence type="ECO:0000256" key="4">
    <source>
        <dbReference type="ARBA" id="ARBA00022746"/>
    </source>
</evidence>
<dbReference type="InterPro" id="IPR017825">
    <property type="entry name" value="Lycopene_cyclase_dom"/>
</dbReference>
<evidence type="ECO:0000256" key="1">
    <source>
        <dbReference type="ARBA" id="ARBA00004141"/>
    </source>
</evidence>
<keyword evidence="6 8" id="KW-0472">Membrane</keyword>
<comment type="caution">
    <text evidence="10">The sequence shown here is derived from an EMBL/GenBank/DDBJ whole genome shotgun (WGS) entry which is preliminary data.</text>
</comment>
<dbReference type="Proteomes" id="UP000179005">
    <property type="component" value="Unassembled WGS sequence"/>
</dbReference>
<gene>
    <name evidence="10" type="ORF">A2797_00645</name>
</gene>
<dbReference type="STRING" id="1802619.A2797_00645"/>
<evidence type="ECO:0000256" key="7">
    <source>
        <dbReference type="ARBA" id="ARBA00023235"/>
    </source>
</evidence>
<evidence type="ECO:0000256" key="3">
    <source>
        <dbReference type="ARBA" id="ARBA00022692"/>
    </source>
</evidence>
<evidence type="ECO:0000313" key="11">
    <source>
        <dbReference type="Proteomes" id="UP000179005"/>
    </source>
</evidence>
<evidence type="ECO:0000256" key="8">
    <source>
        <dbReference type="SAM" id="Phobius"/>
    </source>
</evidence>
<organism evidence="10 11">
    <name type="scientific">candidate division WWE3 bacterium RIFCSPHIGHO2_01_FULL_48_15</name>
    <dbReference type="NCBI Taxonomy" id="1802619"/>
    <lineage>
        <taxon>Bacteria</taxon>
        <taxon>Katanobacteria</taxon>
    </lineage>
</organism>
<keyword evidence="5 8" id="KW-1133">Transmembrane helix</keyword>
<keyword evidence="4" id="KW-0125">Carotenoid biosynthesis</keyword>
<reference evidence="10 11" key="1">
    <citation type="journal article" date="2016" name="Nat. Commun.">
        <title>Thousands of microbial genomes shed light on interconnected biogeochemical processes in an aquifer system.</title>
        <authorList>
            <person name="Anantharaman K."/>
            <person name="Brown C.T."/>
            <person name="Hug L.A."/>
            <person name="Sharon I."/>
            <person name="Castelle C.J."/>
            <person name="Probst A.J."/>
            <person name="Thomas B.C."/>
            <person name="Singh A."/>
            <person name="Wilkins M.J."/>
            <person name="Karaoz U."/>
            <person name="Brodie E.L."/>
            <person name="Williams K.H."/>
            <person name="Hubbard S.S."/>
            <person name="Banfield J.F."/>
        </authorList>
    </citation>
    <scope>NUCLEOTIDE SEQUENCE [LARGE SCALE GENOMIC DNA]</scope>
</reference>
<comment type="pathway">
    <text evidence="2">Carotenoid biosynthesis.</text>
</comment>
<feature type="domain" description="Lycopene cyclase" evidence="9">
    <location>
        <begin position="15"/>
        <end position="97"/>
    </location>
</feature>
<accession>A0A1F4VBW7</accession>
<protein>
    <recommendedName>
        <fullName evidence="9">Lycopene cyclase domain-containing protein</fullName>
    </recommendedName>
</protein>
<dbReference type="Pfam" id="PF18916">
    <property type="entry name" value="Lycopene_cyc"/>
    <property type="match status" value="1"/>
</dbReference>
<evidence type="ECO:0000256" key="5">
    <source>
        <dbReference type="ARBA" id="ARBA00022989"/>
    </source>
</evidence>
<feature type="transmembrane region" description="Helical" evidence="8">
    <location>
        <begin position="12"/>
        <end position="31"/>
    </location>
</feature>
<sequence>MLAFFSLPELGYVRFLIFFGLFPTTLLFWIFHRDIARYIGLILLLAVTSVIVYIPWDLIALGDKVWYFIDYLNVLILGIPLEEYLFTLLFVLMSSGLTVAFKVWEEKHARSS</sequence>
<evidence type="ECO:0000313" key="10">
    <source>
        <dbReference type="EMBL" id="OGC54508.1"/>
    </source>
</evidence>